<protein>
    <recommendedName>
        <fullName evidence="12">3-isopropylmalate dehydratase large subunit</fullName>
        <ecNumber evidence="12">4.2.1.33</ecNumber>
    </recommendedName>
    <alternativeName>
        <fullName evidence="12">Alpha-IPM isomerase</fullName>
        <shortName evidence="12">IPMI</shortName>
    </alternativeName>
    <alternativeName>
        <fullName evidence="12">Isopropylmalate isomerase</fullName>
    </alternativeName>
</protein>
<evidence type="ECO:0000256" key="7">
    <source>
        <dbReference type="ARBA" id="ARBA00022723"/>
    </source>
</evidence>
<dbReference type="EC" id="4.2.1.33" evidence="12"/>
<evidence type="ECO:0000256" key="8">
    <source>
        <dbReference type="ARBA" id="ARBA00023004"/>
    </source>
</evidence>
<dbReference type="PROSITE" id="PS00450">
    <property type="entry name" value="ACONITASE_1"/>
    <property type="match status" value="1"/>
</dbReference>
<dbReference type="InterPro" id="IPR018136">
    <property type="entry name" value="Aconitase_4Fe-4S_BS"/>
</dbReference>
<proteinExistence type="inferred from homology"/>
<evidence type="ECO:0000256" key="3">
    <source>
        <dbReference type="ARBA" id="ARBA00004729"/>
    </source>
</evidence>
<dbReference type="GO" id="GO:0051539">
    <property type="term" value="F:4 iron, 4 sulfur cluster binding"/>
    <property type="evidence" value="ECO:0007669"/>
    <property type="project" value="UniProtKB-KW"/>
</dbReference>
<comment type="function">
    <text evidence="2 12">Catalyzes the isomerization between 2-isopropylmalate and 3-isopropylmalate, via the formation of 2-isopropylmaleate.</text>
</comment>
<keyword evidence="7 12" id="KW-0479">Metal-binding</keyword>
<comment type="catalytic activity">
    <reaction evidence="1 12">
        <text>(2R,3S)-3-isopropylmalate = (2S)-2-isopropylmalate</text>
        <dbReference type="Rhea" id="RHEA:32287"/>
        <dbReference type="ChEBI" id="CHEBI:1178"/>
        <dbReference type="ChEBI" id="CHEBI:35121"/>
        <dbReference type="EC" id="4.2.1.33"/>
    </reaction>
</comment>
<dbReference type="GO" id="GO:0046872">
    <property type="term" value="F:metal ion binding"/>
    <property type="evidence" value="ECO:0007669"/>
    <property type="project" value="UniProtKB-KW"/>
</dbReference>
<dbReference type="PRINTS" id="PR00415">
    <property type="entry name" value="ACONITASE"/>
</dbReference>
<evidence type="ECO:0000313" key="16">
    <source>
        <dbReference type="Proteomes" id="UP000198863"/>
    </source>
</evidence>
<dbReference type="EMBL" id="FNCF01000005">
    <property type="protein sequence ID" value="SDG74430.1"/>
    <property type="molecule type" value="Genomic_DNA"/>
</dbReference>
<dbReference type="UniPathway" id="UPA00048">
    <property type="reaction ID" value="UER00071"/>
</dbReference>
<keyword evidence="9 12" id="KW-0411">Iron-sulfur</keyword>
<dbReference type="InterPro" id="IPR033941">
    <property type="entry name" value="IPMI_cat"/>
</dbReference>
<dbReference type="AlphaFoldDB" id="A0A1G7WT32"/>
<keyword evidence="8 12" id="KW-0408">Iron</keyword>
<feature type="binding site" evidence="12">
    <location>
        <position position="407"/>
    </location>
    <ligand>
        <name>[4Fe-4S] cluster</name>
        <dbReference type="ChEBI" id="CHEBI:49883"/>
    </ligand>
</feature>
<keyword evidence="5 12" id="KW-0004">4Fe-4S</keyword>
<evidence type="ECO:0000256" key="11">
    <source>
        <dbReference type="ARBA" id="ARBA00023304"/>
    </source>
</evidence>
<keyword evidence="11 12" id="KW-0100">Branched-chain amino acid biosynthesis</keyword>
<dbReference type="RefSeq" id="WP_091065912.1">
    <property type="nucleotide sequence ID" value="NZ_FNCF01000005.1"/>
</dbReference>
<evidence type="ECO:0000256" key="1">
    <source>
        <dbReference type="ARBA" id="ARBA00000491"/>
    </source>
</evidence>
<dbReference type="PANTHER" id="PTHR43822">
    <property type="entry name" value="HOMOACONITASE, MITOCHONDRIAL-RELATED"/>
    <property type="match status" value="1"/>
</dbReference>
<dbReference type="PANTHER" id="PTHR43822:SF9">
    <property type="entry name" value="3-ISOPROPYLMALATE DEHYDRATASE"/>
    <property type="match status" value="1"/>
</dbReference>
<dbReference type="HAMAP" id="MF_01026">
    <property type="entry name" value="LeuC_type1"/>
    <property type="match status" value="1"/>
</dbReference>
<feature type="binding site" evidence="12">
    <location>
        <position position="347"/>
    </location>
    <ligand>
        <name>[4Fe-4S] cluster</name>
        <dbReference type="ChEBI" id="CHEBI:49883"/>
    </ligand>
</feature>
<gene>
    <name evidence="12" type="primary">leuC</name>
    <name evidence="15" type="ORF">SAMN05660324_3471</name>
</gene>
<dbReference type="NCBIfam" id="NF009116">
    <property type="entry name" value="PRK12466.1"/>
    <property type="match status" value="1"/>
</dbReference>
<dbReference type="PROSITE" id="PS01244">
    <property type="entry name" value="ACONITASE_2"/>
    <property type="match status" value="1"/>
</dbReference>
<dbReference type="GO" id="GO:0009098">
    <property type="term" value="P:L-leucine biosynthetic process"/>
    <property type="evidence" value="ECO:0007669"/>
    <property type="project" value="UniProtKB-UniRule"/>
</dbReference>
<dbReference type="OrthoDB" id="9802769at2"/>
<reference evidence="16" key="1">
    <citation type="submission" date="2016-10" db="EMBL/GenBank/DDBJ databases">
        <authorList>
            <person name="Varghese N."/>
            <person name="Submissions S."/>
        </authorList>
    </citation>
    <scope>NUCLEOTIDE SEQUENCE [LARGE SCALE GENOMIC DNA]</scope>
    <source>
        <strain evidence="16">DSM 44526</strain>
    </source>
</reference>
<dbReference type="SUPFAM" id="SSF53732">
    <property type="entry name" value="Aconitase iron-sulfur domain"/>
    <property type="match status" value="1"/>
</dbReference>
<accession>A0A1G7WT32</accession>
<evidence type="ECO:0000256" key="9">
    <source>
        <dbReference type="ARBA" id="ARBA00023014"/>
    </source>
</evidence>
<dbReference type="InterPro" id="IPR001030">
    <property type="entry name" value="Acoase/IPM_deHydtase_lsu_aba"/>
</dbReference>
<dbReference type="Pfam" id="PF00330">
    <property type="entry name" value="Aconitase"/>
    <property type="match status" value="1"/>
</dbReference>
<dbReference type="InterPro" id="IPR015931">
    <property type="entry name" value="Acnase/IPM_dHydase_lsu_aba_1/3"/>
</dbReference>
<sequence>MGRTLAQKVYEQHVVRRTEGEPDLLYIDLHLVHEVTSPQAFDGLRAAGRTVRRPDLTMSTEDHNVPTTDLLAPIADPVSRAQVEALRKNTAEFGIRQAPMGTRDQGIVHVIGPQLGLTQPGMTIVCGDSHTSTHGAFGALAFGIGTSEVEHVLATQTLPQRPAKQMSVRVDGELPAGVSAKDIILAVIAEIGTNGGQGHVVEYRGTAIEALSMESRMTICNMSIEAGARAGLIAPDETTFEYLRGREHSPQGAEWDAAVAAWRELRTDDDAEFDREVVIDAASLTPYVTWGTNPGQGLPISGAVPDPADFADETDRRAAEDALAYMGLTAGTPMREIPVDTVFLGSCTNGRIEDLRVAAELLRGRKVAADTRMLVVPGSIGVKQQAEAEGLDAVFTAAGAEWRGAGCSMCLGMNPDQLQPGERSASTSNRNFQGRQGKGGRTHLVSPAVAAATALTGKLTAPADLQEVSA</sequence>
<evidence type="ECO:0000256" key="2">
    <source>
        <dbReference type="ARBA" id="ARBA00002695"/>
    </source>
</evidence>
<evidence type="ECO:0000256" key="13">
    <source>
        <dbReference type="SAM" id="MobiDB-lite"/>
    </source>
</evidence>
<evidence type="ECO:0000256" key="12">
    <source>
        <dbReference type="HAMAP-Rule" id="MF_01026"/>
    </source>
</evidence>
<evidence type="ECO:0000256" key="6">
    <source>
        <dbReference type="ARBA" id="ARBA00022605"/>
    </source>
</evidence>
<keyword evidence="6 12" id="KW-0028">Amino-acid biosynthesis</keyword>
<dbReference type="Proteomes" id="UP000198863">
    <property type="component" value="Unassembled WGS sequence"/>
</dbReference>
<keyword evidence="10 12" id="KW-0456">Lyase</keyword>
<feature type="region of interest" description="Disordered" evidence="13">
    <location>
        <begin position="418"/>
        <end position="445"/>
    </location>
</feature>
<keyword evidence="4 12" id="KW-0432">Leucine biosynthesis</keyword>
<comment type="similarity">
    <text evidence="12">Belongs to the aconitase/IPM isomerase family. LeuC type 1 subfamily.</text>
</comment>
<evidence type="ECO:0000256" key="4">
    <source>
        <dbReference type="ARBA" id="ARBA00022430"/>
    </source>
</evidence>
<dbReference type="InterPro" id="IPR050067">
    <property type="entry name" value="IPM_dehydratase_rel_enz"/>
</dbReference>
<comment type="pathway">
    <text evidence="3 12">Amino-acid biosynthesis; L-leucine biosynthesis; L-leucine from 3-methyl-2-oxobutanoate: step 2/4.</text>
</comment>
<evidence type="ECO:0000256" key="10">
    <source>
        <dbReference type="ARBA" id="ARBA00023239"/>
    </source>
</evidence>
<comment type="subunit">
    <text evidence="12">Heterodimer of LeuC and LeuD.</text>
</comment>
<dbReference type="NCBIfam" id="NF004016">
    <property type="entry name" value="PRK05478.1"/>
    <property type="match status" value="1"/>
</dbReference>
<dbReference type="UniPathway" id="UPA00946"/>
<dbReference type="InterPro" id="IPR036008">
    <property type="entry name" value="Aconitase_4Fe-4S_dom"/>
</dbReference>
<dbReference type="Gene3D" id="3.30.499.10">
    <property type="entry name" value="Aconitase, domain 3"/>
    <property type="match status" value="2"/>
</dbReference>
<dbReference type="InterPro" id="IPR004430">
    <property type="entry name" value="3-IsopropMal_deHydase_lsu"/>
</dbReference>
<name>A0A1G7WT32_9ACTN</name>
<keyword evidence="16" id="KW-1185">Reference proteome</keyword>
<dbReference type="CDD" id="cd01583">
    <property type="entry name" value="IPMI"/>
    <property type="match status" value="1"/>
</dbReference>
<evidence type="ECO:0000259" key="14">
    <source>
        <dbReference type="Pfam" id="PF00330"/>
    </source>
</evidence>
<comment type="cofactor">
    <cofactor evidence="12">
        <name>[4Fe-4S] cluster</name>
        <dbReference type="ChEBI" id="CHEBI:49883"/>
    </cofactor>
    <text evidence="12">Binds 1 [4Fe-4S] cluster per subunit.</text>
</comment>
<dbReference type="FunFam" id="3.30.499.10:FF:000007">
    <property type="entry name" value="3-isopropylmalate dehydratase large subunit"/>
    <property type="match status" value="1"/>
</dbReference>
<feature type="compositionally biased region" description="Polar residues" evidence="13">
    <location>
        <begin position="424"/>
        <end position="434"/>
    </location>
</feature>
<evidence type="ECO:0000256" key="5">
    <source>
        <dbReference type="ARBA" id="ARBA00022485"/>
    </source>
</evidence>
<evidence type="ECO:0000313" key="15">
    <source>
        <dbReference type="EMBL" id="SDG74430.1"/>
    </source>
</evidence>
<feature type="binding site" evidence="12">
    <location>
        <position position="410"/>
    </location>
    <ligand>
        <name>[4Fe-4S] cluster</name>
        <dbReference type="ChEBI" id="CHEBI:49883"/>
    </ligand>
</feature>
<feature type="domain" description="Aconitase/3-isopropylmalate dehydratase large subunit alpha/beta/alpha" evidence="14">
    <location>
        <begin position="7"/>
        <end position="457"/>
    </location>
</feature>
<dbReference type="NCBIfam" id="TIGR00170">
    <property type="entry name" value="leuC"/>
    <property type="match status" value="1"/>
</dbReference>
<dbReference type="GO" id="GO:0003861">
    <property type="term" value="F:3-isopropylmalate dehydratase activity"/>
    <property type="evidence" value="ECO:0007669"/>
    <property type="project" value="UniProtKB-UniRule"/>
</dbReference>
<organism evidence="15 16">
    <name type="scientific">Klenkia brasiliensis</name>
    <dbReference type="NCBI Taxonomy" id="333142"/>
    <lineage>
        <taxon>Bacteria</taxon>
        <taxon>Bacillati</taxon>
        <taxon>Actinomycetota</taxon>
        <taxon>Actinomycetes</taxon>
        <taxon>Geodermatophilales</taxon>
        <taxon>Geodermatophilaceae</taxon>
        <taxon>Klenkia</taxon>
    </lineage>
</organism>